<dbReference type="Pfam" id="PF00168">
    <property type="entry name" value="C2"/>
    <property type="match status" value="7"/>
</dbReference>
<dbReference type="InterPro" id="IPR055072">
    <property type="entry name" value="Ferlin_DSRM"/>
</dbReference>
<dbReference type="CDD" id="cd08374">
    <property type="entry name" value="C2F_Ferlin"/>
    <property type="match status" value="1"/>
</dbReference>
<evidence type="ECO:0000313" key="18">
    <source>
        <dbReference type="Proteomes" id="UP000007110"/>
    </source>
</evidence>
<evidence type="ECO:0000256" key="6">
    <source>
        <dbReference type="ARBA" id="ARBA00022692"/>
    </source>
</evidence>
<dbReference type="GO" id="GO:0061025">
    <property type="term" value="P:membrane fusion"/>
    <property type="evidence" value="ECO:0000318"/>
    <property type="project" value="GO_Central"/>
</dbReference>
<dbReference type="GO" id="GO:0030659">
    <property type="term" value="C:cytoplasmic vesicle membrane"/>
    <property type="evidence" value="ECO:0007669"/>
    <property type="project" value="UniProtKB-SubCell"/>
</dbReference>
<dbReference type="SMART" id="SM00694">
    <property type="entry name" value="DysFC"/>
    <property type="match status" value="2"/>
</dbReference>
<evidence type="ECO:0000256" key="8">
    <source>
        <dbReference type="ARBA" id="ARBA00022737"/>
    </source>
</evidence>
<dbReference type="Pfam" id="PF08150">
    <property type="entry name" value="FerB"/>
    <property type="match status" value="1"/>
</dbReference>
<evidence type="ECO:0000256" key="11">
    <source>
        <dbReference type="ARBA" id="ARBA00022989"/>
    </source>
</evidence>
<dbReference type="GO" id="GO:0001778">
    <property type="term" value="P:plasma membrane repair"/>
    <property type="evidence" value="ECO:0000318"/>
    <property type="project" value="GO_Central"/>
</dbReference>
<dbReference type="SMART" id="SM00239">
    <property type="entry name" value="C2"/>
    <property type="match status" value="6"/>
</dbReference>
<feature type="domain" description="C2" evidence="16">
    <location>
        <begin position="1525"/>
        <end position="1645"/>
    </location>
</feature>
<comment type="subcellular location">
    <subcellularLocation>
        <location evidence="1">Cell membrane</location>
        <topology evidence="1">Single-pass type II membrane protein</topology>
    </subcellularLocation>
    <subcellularLocation>
        <location evidence="2">Cytoplasmic vesicle membrane</location>
        <topology evidence="2">Single-pass type II membrane protein</topology>
    </subcellularLocation>
</comment>
<feature type="domain" description="C2" evidence="16">
    <location>
        <begin position="1222"/>
        <end position="1356"/>
    </location>
</feature>
<dbReference type="Proteomes" id="UP000007110">
    <property type="component" value="Unassembled WGS sequence"/>
</dbReference>
<keyword evidence="10" id="KW-0735">Signal-anchor</keyword>
<keyword evidence="4" id="KW-1003">Cell membrane</keyword>
<dbReference type="InterPro" id="IPR032362">
    <property type="entry name" value="Ferlin_C"/>
</dbReference>
<keyword evidence="7" id="KW-0479">Metal-binding</keyword>
<evidence type="ECO:0000256" key="1">
    <source>
        <dbReference type="ARBA" id="ARBA00004401"/>
    </source>
</evidence>
<dbReference type="PANTHER" id="PTHR12546">
    <property type="entry name" value="FER-1-LIKE"/>
    <property type="match status" value="1"/>
</dbReference>
<keyword evidence="9" id="KW-0106">Calcium</keyword>
<dbReference type="InterPro" id="IPR037720">
    <property type="entry name" value="C2B_Ferlin"/>
</dbReference>
<keyword evidence="12 15" id="KW-0472">Membrane</keyword>
<sequence length="2053" mass="235481">MSLQLTAKCGKNLPKLDLLGKVDPYLVANFQGVQRKTQHLKSDQNPTWETVMDWDLGSKALEIGDFIEIDVKDWERVGRHRFIGCCKLSLKDIIRSKTRETQCTLQLKDGSDRLTTGEIELLLKYQEPKSASSGPSEMGRGAGQGEADGSSVCEPGMAGGPLAGSEGVGLTFLPGRMKREGLSEKPRDFQMRVKIWEARQLYGANTNPVCRVTVLHSTRVTKVKKSTNKPYWDELFFFQFNISPVELFDETIQFQVLDSHMVRSDAMIGSFNLDVGSVYQSEEHTFHNKWLLLTSMDESKSSGAKGYLLVSISVIGQGDDLPLFQKAEEDLDIETNLIQPAGVDVRRGCFNLQVFQAEDLPQMDAAYFEGMKKVLRVGEEKKELVDPYLVFSFAGKSLETDVKYTNDHPEWNQELRLPIRFPSMCERLKFVLKDWDRLSKDDFIATTFIDINTIGSRGDDGFLPTFGPCFVNFYGSPREFDTFNDDHEALNMGRGEGAAYRGRVLVSLATELGDPPDEPIVSISAHDIQRVDKYRRLRKYHLYAAFINATMVSETDHPVEFEVSIGNSGNKLDDRVPPQPSTTQPTNTVFDGNHYYFLPWTKTKPLIAINSEWEDISFRLEALNVLLHIVAKLEKHIEHVKTCIKSGASESEVATQVIKAIDKLIEDCKTPLPDFGDMKKYANQLDHRRFELRRRVKLEIVRRATILRQEAIEPDETVDELEEYLVMLKDIAVEPQNSLPDVVIWMICGSKRIAYIRVPAYEVLYSERRREACGRFCGRTFGYFLKYLKVAGKQDDKYAIPAMLRLKLWLGLECHSENFRKGMSDSTIAVYAETYENQLNILGQWTDKGLTRPKFSDSTGKLNLPKNSFVTPEGWDWVSPDWTVSLDASLLYDADAGLDHFLEDCFEQSIRYIPGGEFALAGIPYTTVKGDPVLPREKINCPPGWQWDDDWQVDINRACDEEGYEYCIESTSASWTPGCKTYHMCRRKRWVRPRSLIKGFKVEEAKEEERTGDDWEYAPMFNMRFHATERKMDMVRRRRLHRKMVATTEKAASIFSLKRAITDDKNEKHDQPVPRILLEAKETHKYQLRAYMFQARNLIAADSDSFSDPFAFVSLLFRSQRTHVIRHSLSPTWDQTLVFEEIVVHGNPGFLARHPPDIVVELFDYDAYRNDEFLGRVIIKPLVKVDPSDRKVCRLGWHSLQRGIRPAGELLASFELFLAVKEPSDLPFLPPMKKDRYVVPSGIRPVMQRTVVEILCWGLRNMAKYMQMSVNSPSIEFEIGGKVVESEVIVNLQKSPNFNNPVLVVVVDLPREELYTPPINIKVRDHRAFGRKPVVGIATISGLGKYRRLDSVSISTVLEDDESDMRKAPTLTVTDMTEGNGRQNDYTVIDVPEESSSKETKITFKEDARKKKFSVSGFRKFQWWSKSKSLDPEAVAEEEIDWWSKYYASKGDFEKSVSYTERGYDTIQILSGELEDEPGFNEFSDFCDTFELARGKASTDGDPTLTGQFKGSFKMYPMPHELKEPVAPRFFKPCELPSTGLVEVLVRIYVVRAYQLCPQDRNGLSDPYIIVTLGKTVLDDVKKFIPNTLEPFFGRLFEVKTVLPVNKDLKVSVMDKDFLSRDDMIGETVIDLENRYLTRYRATCGLPQSYSISGPNAWRDSSTPRQILAEYCTRNSMAQPKFEEADPCTVVRVGGETYRLVDFERHKQRDEHRGPADQRLALYALHEQGLVREHVETRCLYNSAMPDLPQGQLEMWVDMFPTDSNNPSIAPGPPFDISPRAPKKFQLRCIIWNTKDVDLQDVSFTGERMSDIYIKGWLAGLDEKQETDVHYRSLNGEGNFNWRFVFDMHYIPPERVLSVRRKEHFWSVSETETRVPPTLVIQIWDNDKFSADDFIGTLELDLNRMITPTKKDRQCTVEQLPGGEDQTAFMSLFERKRVKGWWPCYNIDGEDAKKKLAGKVEMELEILDDLEITERPTAQGRDEPNQHPHLDDPIRPETSFMWFTSPWKSLRFIVWYNYKYYILMTLLITLLVIFLILFIYNIPSASVNRVFGG</sequence>
<keyword evidence="6 15" id="KW-0812">Transmembrane</keyword>
<keyword evidence="18" id="KW-1185">Reference proteome</keyword>
<evidence type="ECO:0000256" key="14">
    <source>
        <dbReference type="SAM" id="MobiDB-lite"/>
    </source>
</evidence>
<dbReference type="InterPro" id="IPR012968">
    <property type="entry name" value="FerIin_dom"/>
</dbReference>
<dbReference type="InterPro" id="IPR035892">
    <property type="entry name" value="C2_domain_sf"/>
</dbReference>
<dbReference type="InterPro" id="IPR037722">
    <property type="entry name" value="C2C_Ferlin"/>
</dbReference>
<dbReference type="EnsemblMetazoa" id="XM_030985973">
    <property type="protein sequence ID" value="XP_030841833"/>
    <property type="gene ID" value="LOC589501"/>
</dbReference>
<organism evidence="17 18">
    <name type="scientific">Strongylocentrotus purpuratus</name>
    <name type="common">Purple sea urchin</name>
    <dbReference type="NCBI Taxonomy" id="7668"/>
    <lineage>
        <taxon>Eukaryota</taxon>
        <taxon>Metazoa</taxon>
        <taxon>Echinodermata</taxon>
        <taxon>Eleutherozoa</taxon>
        <taxon>Echinozoa</taxon>
        <taxon>Echinoidea</taxon>
        <taxon>Euechinoidea</taxon>
        <taxon>Echinacea</taxon>
        <taxon>Camarodonta</taxon>
        <taxon>Echinidea</taxon>
        <taxon>Strongylocentrotidae</taxon>
        <taxon>Strongylocentrotus</taxon>
    </lineage>
</organism>
<dbReference type="Pfam" id="PF08165">
    <property type="entry name" value="FerA"/>
    <property type="match status" value="1"/>
</dbReference>
<evidence type="ECO:0000256" key="7">
    <source>
        <dbReference type="ARBA" id="ARBA00022723"/>
    </source>
</evidence>
<evidence type="ECO:0000256" key="3">
    <source>
        <dbReference type="ARBA" id="ARBA00007561"/>
    </source>
</evidence>
<evidence type="ECO:0000259" key="16">
    <source>
        <dbReference type="PROSITE" id="PS50004"/>
    </source>
</evidence>
<keyword evidence="11 15" id="KW-1133">Transmembrane helix</keyword>
<evidence type="ECO:0000313" key="17">
    <source>
        <dbReference type="EnsemblMetazoa" id="XP_030841833"/>
    </source>
</evidence>
<dbReference type="InterPro" id="IPR037726">
    <property type="entry name" value="C2A_Ferlin"/>
</dbReference>
<accession>A0A7M7NUH1</accession>
<name>A0A7M7NUH1_STRPU</name>
<dbReference type="KEGG" id="spu:589501"/>
<dbReference type="InParanoid" id="A0A7M7NUH1"/>
<dbReference type="GO" id="GO:0033292">
    <property type="term" value="P:T-tubule organization"/>
    <property type="evidence" value="ECO:0000318"/>
    <property type="project" value="GO_Central"/>
</dbReference>
<feature type="transmembrane region" description="Helical" evidence="15">
    <location>
        <begin position="2020"/>
        <end position="2040"/>
    </location>
</feature>
<keyword evidence="13" id="KW-0968">Cytoplasmic vesicle</keyword>
<dbReference type="OrthoDB" id="10059618at2759"/>
<dbReference type="RefSeq" id="XP_030841833.1">
    <property type="nucleotide sequence ID" value="XM_030985973.1"/>
</dbReference>
<evidence type="ECO:0000256" key="15">
    <source>
        <dbReference type="SAM" id="Phobius"/>
    </source>
</evidence>
<evidence type="ECO:0000256" key="12">
    <source>
        <dbReference type="ARBA" id="ARBA00023136"/>
    </source>
</evidence>
<evidence type="ECO:0000256" key="9">
    <source>
        <dbReference type="ARBA" id="ARBA00022837"/>
    </source>
</evidence>
<dbReference type="Gene3D" id="2.60.40.150">
    <property type="entry name" value="C2 domain"/>
    <property type="match status" value="6"/>
</dbReference>
<feature type="domain" description="C2" evidence="16">
    <location>
        <begin position="173"/>
        <end position="291"/>
    </location>
</feature>
<evidence type="ECO:0000256" key="13">
    <source>
        <dbReference type="ARBA" id="ARBA00023329"/>
    </source>
</evidence>
<evidence type="ECO:0000256" key="10">
    <source>
        <dbReference type="ARBA" id="ARBA00022968"/>
    </source>
</evidence>
<dbReference type="GO" id="GO:0005886">
    <property type="term" value="C:plasma membrane"/>
    <property type="evidence" value="ECO:0007669"/>
    <property type="project" value="UniProtKB-SubCell"/>
</dbReference>
<dbReference type="CDD" id="cd04017">
    <property type="entry name" value="C2D_Ferlin"/>
    <property type="match status" value="1"/>
</dbReference>
<evidence type="ECO:0000256" key="4">
    <source>
        <dbReference type="ARBA" id="ARBA00022475"/>
    </source>
</evidence>
<dbReference type="PROSITE" id="PS50004">
    <property type="entry name" value="C2"/>
    <property type="match status" value="7"/>
</dbReference>
<protein>
    <recommendedName>
        <fullName evidence="16">C2 domain-containing protein</fullName>
    </recommendedName>
</protein>
<feature type="domain" description="C2" evidence="16">
    <location>
        <begin position="1767"/>
        <end position="1916"/>
    </location>
</feature>
<dbReference type="Pfam" id="PF22901">
    <property type="entry name" value="dsrm_Ferlin"/>
    <property type="match status" value="1"/>
</dbReference>
<dbReference type="InterPro" id="IPR006614">
    <property type="entry name" value="Peroxin/Ferlin"/>
</dbReference>
<dbReference type="InterPro" id="IPR012560">
    <property type="entry name" value="Ferlin_A-domain"/>
</dbReference>
<dbReference type="GeneID" id="589501"/>
<dbReference type="InterPro" id="IPR037724">
    <property type="entry name" value="C2E_Ferlin"/>
</dbReference>
<keyword evidence="8" id="KW-0677">Repeat</keyword>
<dbReference type="InterPro" id="IPR037721">
    <property type="entry name" value="Ferlin"/>
</dbReference>
<dbReference type="Pfam" id="PF08151">
    <property type="entry name" value="FerI"/>
    <property type="match status" value="1"/>
</dbReference>
<keyword evidence="5" id="KW-0597">Phosphoprotein</keyword>
<dbReference type="CDD" id="cd04037">
    <property type="entry name" value="C2E_Ferlin"/>
    <property type="match status" value="1"/>
</dbReference>
<feature type="region of interest" description="Disordered" evidence="14">
    <location>
        <begin position="125"/>
        <end position="158"/>
    </location>
</feature>
<reference evidence="17" key="2">
    <citation type="submission" date="2021-01" db="UniProtKB">
        <authorList>
            <consortium name="EnsemblMetazoa"/>
        </authorList>
    </citation>
    <scope>IDENTIFICATION</scope>
</reference>
<dbReference type="GO" id="GO:0046872">
    <property type="term" value="F:metal ion binding"/>
    <property type="evidence" value="ECO:0007669"/>
    <property type="project" value="UniProtKB-KW"/>
</dbReference>
<dbReference type="InterPro" id="IPR037725">
    <property type="entry name" value="C2F_Ferlin"/>
</dbReference>
<evidence type="ECO:0000256" key="2">
    <source>
        <dbReference type="ARBA" id="ARBA00004483"/>
    </source>
</evidence>
<dbReference type="SMART" id="SM01200">
    <property type="entry name" value="FerA"/>
    <property type="match status" value="1"/>
</dbReference>
<dbReference type="InterPro" id="IPR000008">
    <property type="entry name" value="C2_dom"/>
</dbReference>
<dbReference type="OMA" id="TCLEFRV"/>
<dbReference type="FunFam" id="2.60.40.150:FF:000026">
    <property type="entry name" value="dysferlin isoform X2"/>
    <property type="match status" value="1"/>
</dbReference>
<feature type="domain" description="C2" evidence="16">
    <location>
        <begin position="329"/>
        <end position="466"/>
    </location>
</feature>
<dbReference type="CDD" id="cd04018">
    <property type="entry name" value="C2C_Ferlin"/>
    <property type="match status" value="1"/>
</dbReference>
<feature type="domain" description="C2" evidence="16">
    <location>
        <begin position="1070"/>
        <end position="1196"/>
    </location>
</feature>
<dbReference type="Pfam" id="PF16165">
    <property type="entry name" value="Ferlin_C"/>
    <property type="match status" value="1"/>
</dbReference>
<dbReference type="SUPFAM" id="SSF49562">
    <property type="entry name" value="C2 domain (Calcium/lipid-binding domain, CaLB)"/>
    <property type="match status" value="7"/>
</dbReference>
<dbReference type="SMART" id="SM00693">
    <property type="entry name" value="DysFN"/>
    <property type="match status" value="2"/>
</dbReference>
<evidence type="ECO:0000256" key="5">
    <source>
        <dbReference type="ARBA" id="ARBA00022553"/>
    </source>
</evidence>
<feature type="domain" description="C2" evidence="16">
    <location>
        <begin position="1"/>
        <end position="104"/>
    </location>
</feature>
<reference evidence="18" key="1">
    <citation type="submission" date="2015-02" db="EMBL/GenBank/DDBJ databases">
        <title>Genome sequencing for Strongylocentrotus purpuratus.</title>
        <authorList>
            <person name="Murali S."/>
            <person name="Liu Y."/>
            <person name="Vee V."/>
            <person name="English A."/>
            <person name="Wang M."/>
            <person name="Skinner E."/>
            <person name="Han Y."/>
            <person name="Muzny D.M."/>
            <person name="Worley K.C."/>
            <person name="Gibbs R.A."/>
        </authorList>
    </citation>
    <scope>NUCLEOTIDE SEQUENCE</scope>
</reference>
<dbReference type="PANTHER" id="PTHR12546:SF33">
    <property type="entry name" value="SPERM VESICLE FUSION PROTEIN FER-1"/>
    <property type="match status" value="1"/>
</dbReference>
<dbReference type="SMART" id="SM01202">
    <property type="entry name" value="FerI"/>
    <property type="match status" value="1"/>
</dbReference>
<dbReference type="CDD" id="cd08373">
    <property type="entry name" value="C2A_Ferlin"/>
    <property type="match status" value="1"/>
</dbReference>
<proteinExistence type="inferred from homology"/>
<comment type="similarity">
    <text evidence="3">Belongs to the ferlin family.</text>
</comment>
<dbReference type="CDD" id="cd04011">
    <property type="entry name" value="C2B_Ferlin"/>
    <property type="match status" value="1"/>
</dbReference>
<dbReference type="InterPro" id="IPR037723">
    <property type="entry name" value="C2D_Ferlin"/>
</dbReference>
<dbReference type="SMART" id="SM01201">
    <property type="entry name" value="FerB"/>
    <property type="match status" value="1"/>
</dbReference>
<dbReference type="InterPro" id="IPR012561">
    <property type="entry name" value="Ferlin_B-domain"/>
</dbReference>